<dbReference type="Proteomes" id="UP000298030">
    <property type="component" value="Unassembled WGS sequence"/>
</dbReference>
<dbReference type="OrthoDB" id="9991317at2759"/>
<dbReference type="InterPro" id="IPR011990">
    <property type="entry name" value="TPR-like_helical_dom_sf"/>
</dbReference>
<sequence>MAERQSTPNPSNDTSGVERCANRYFVYSNLGLTAQPVSSISRVRLITPTNAFILTAIFIDPASMRVLFERWETLYYRFEQAGDLNDISEAISILRVIVEGTPERDGNLPDRLNNLGCSFLSRFEHSGDRGDLTEAISLQTKALDLTPEEGKDLPSRLMNLGILLLRRFGRTGDLMDIAESISLQGRAVGLIAEGHADLPQMLMNLGSSYLSQFERTGNLTDVAESISLRTRAVDLTPKGHADLPGRLTNLGNSFLRRFERTGDLMDIAESISLQGRAVGLIPNQHADLPMMLMNLGSSYLSQFGRTGNLTDISESISLRTRAVDLTPEGHASLPVRLMNLGNSYLSRFDRTGDLTDIAESISLQTRAVDLTPEGHADLPGRLMNLGNSYLSRFGRTGDLTDIAESISLNARAVGLTPEGHADLPSALANLGSSFKRRFQRTRKLLDINEAISMGSRAVALTPTGHTSRPGYLSNLGICFEFRFGLTYDPYDLSQAISAHAQSVDLTPDSHANLPMILSNLASTLLRRFTHSGNLGDVTEAITLWTRVLGLAPKGHSHIPHWHSSLGNAYSRRFSRTSNINDLMEAIRNLREAVHLTPKMHASLPSTFNSLASACYRYHKTSGHRDHLDEAISNFKSAALCTSGSPEYRLRGATLWANLCVLHCESLEVLTAFETAMNLIALMAGLEETVQHRYTTIEGHSELPVEAAAAAIRLGAHKKALEWLEQGRCLVWGQQSRLRTPLDELTTCNEPLVTRVMEVSRLLQGLGSSRQHSSIEESFAGKVALEDEALKHSQLASEWARLLENVREIPGFESFLRPLRCAAILEHLPSSGHVVVLNVCKLRCDAIVLGARSDELQHIPLPSFTLQKAKQYRRMLAVQLRCHGLRVQDVDIAGRAGGLYQNKARDDFNVRAILKSLWDEVVKPILDVLGLSKLDNDQVHLLPRIWWCPTGPLSFLPLHAAGIYRGEAAENIADYAVSSYTPTVTALTQRVKDDFPIDERALGLFLTCQPEVPHAGDIPGTKAEVRGIHKEAITLGMRSLSLEGDAVTPEKCLEVMEEYSSIHLACHGVQDTSDPLQSRFLFHKGKLSLSSIMQKNLPNADLAYLSACQTSVGEENLADEAVHLAAGMLAAGYRRVVSTMWEIGDGHAPQVARNFYQYLWKHRPEGSGSRFEGSLSAYALHYAIQELRGGLDNTDRRLLAWMPFVHYGY</sequence>
<feature type="domain" description="CHAT" evidence="1">
    <location>
        <begin position="911"/>
        <end position="1207"/>
    </location>
</feature>
<evidence type="ECO:0000259" key="1">
    <source>
        <dbReference type="Pfam" id="PF12770"/>
    </source>
</evidence>
<evidence type="ECO:0000313" key="2">
    <source>
        <dbReference type="EMBL" id="TEB31151.1"/>
    </source>
</evidence>
<comment type="caution">
    <text evidence="2">The sequence shown here is derived from an EMBL/GenBank/DDBJ whole genome shotgun (WGS) entry which is preliminary data.</text>
</comment>
<dbReference type="Pfam" id="PF12770">
    <property type="entry name" value="CHAT"/>
    <property type="match status" value="1"/>
</dbReference>
<dbReference type="EMBL" id="QPFP01000020">
    <property type="protein sequence ID" value="TEB31151.1"/>
    <property type="molecule type" value="Genomic_DNA"/>
</dbReference>
<reference evidence="2 3" key="1">
    <citation type="journal article" date="2019" name="Nat. Ecol. Evol.">
        <title>Megaphylogeny resolves global patterns of mushroom evolution.</title>
        <authorList>
            <person name="Varga T."/>
            <person name="Krizsan K."/>
            <person name="Foldi C."/>
            <person name="Dima B."/>
            <person name="Sanchez-Garcia M."/>
            <person name="Sanchez-Ramirez S."/>
            <person name="Szollosi G.J."/>
            <person name="Szarkandi J.G."/>
            <person name="Papp V."/>
            <person name="Albert L."/>
            <person name="Andreopoulos W."/>
            <person name="Angelini C."/>
            <person name="Antonin V."/>
            <person name="Barry K.W."/>
            <person name="Bougher N.L."/>
            <person name="Buchanan P."/>
            <person name="Buyck B."/>
            <person name="Bense V."/>
            <person name="Catcheside P."/>
            <person name="Chovatia M."/>
            <person name="Cooper J."/>
            <person name="Damon W."/>
            <person name="Desjardin D."/>
            <person name="Finy P."/>
            <person name="Geml J."/>
            <person name="Haridas S."/>
            <person name="Hughes K."/>
            <person name="Justo A."/>
            <person name="Karasinski D."/>
            <person name="Kautmanova I."/>
            <person name="Kiss B."/>
            <person name="Kocsube S."/>
            <person name="Kotiranta H."/>
            <person name="LaButti K.M."/>
            <person name="Lechner B.E."/>
            <person name="Liimatainen K."/>
            <person name="Lipzen A."/>
            <person name="Lukacs Z."/>
            <person name="Mihaltcheva S."/>
            <person name="Morgado L.N."/>
            <person name="Niskanen T."/>
            <person name="Noordeloos M.E."/>
            <person name="Ohm R.A."/>
            <person name="Ortiz-Santana B."/>
            <person name="Ovrebo C."/>
            <person name="Racz N."/>
            <person name="Riley R."/>
            <person name="Savchenko A."/>
            <person name="Shiryaev A."/>
            <person name="Soop K."/>
            <person name="Spirin V."/>
            <person name="Szebenyi C."/>
            <person name="Tomsovsky M."/>
            <person name="Tulloss R.E."/>
            <person name="Uehling J."/>
            <person name="Grigoriev I.V."/>
            <person name="Vagvolgyi C."/>
            <person name="Papp T."/>
            <person name="Martin F.M."/>
            <person name="Miettinen O."/>
            <person name="Hibbett D.S."/>
            <person name="Nagy L.G."/>
        </authorList>
    </citation>
    <scope>NUCLEOTIDE SEQUENCE [LARGE SCALE GENOMIC DNA]</scope>
    <source>
        <strain evidence="2 3">FP101781</strain>
    </source>
</reference>
<proteinExistence type="predicted"/>
<dbReference type="STRING" id="71717.A0A4Y7TAX6"/>
<dbReference type="Gene3D" id="1.25.40.10">
    <property type="entry name" value="Tetratricopeptide repeat domain"/>
    <property type="match status" value="2"/>
</dbReference>
<protein>
    <recommendedName>
        <fullName evidence="1">CHAT domain-containing protein</fullName>
    </recommendedName>
</protein>
<accession>A0A4Y7TAX6</accession>
<dbReference type="PANTHER" id="PTHR19959">
    <property type="entry name" value="KINESIN LIGHT CHAIN"/>
    <property type="match status" value="1"/>
</dbReference>
<keyword evidence="3" id="KW-1185">Reference proteome</keyword>
<organism evidence="2 3">
    <name type="scientific">Coprinellus micaceus</name>
    <name type="common">Glistening ink-cap mushroom</name>
    <name type="synonym">Coprinus micaceus</name>
    <dbReference type="NCBI Taxonomy" id="71717"/>
    <lineage>
        <taxon>Eukaryota</taxon>
        <taxon>Fungi</taxon>
        <taxon>Dikarya</taxon>
        <taxon>Basidiomycota</taxon>
        <taxon>Agaricomycotina</taxon>
        <taxon>Agaricomycetes</taxon>
        <taxon>Agaricomycetidae</taxon>
        <taxon>Agaricales</taxon>
        <taxon>Agaricineae</taxon>
        <taxon>Psathyrellaceae</taxon>
        <taxon>Coprinellus</taxon>
    </lineage>
</organism>
<dbReference type="InterPro" id="IPR024983">
    <property type="entry name" value="CHAT_dom"/>
</dbReference>
<evidence type="ECO:0000313" key="3">
    <source>
        <dbReference type="Proteomes" id="UP000298030"/>
    </source>
</evidence>
<dbReference type="PANTHER" id="PTHR19959:SF119">
    <property type="entry name" value="FUNGAL LIPASE-LIKE DOMAIN-CONTAINING PROTEIN"/>
    <property type="match status" value="1"/>
</dbReference>
<gene>
    <name evidence="2" type="ORF">FA13DRAFT_1733081</name>
</gene>
<dbReference type="SUPFAM" id="SSF48452">
    <property type="entry name" value="TPR-like"/>
    <property type="match status" value="1"/>
</dbReference>
<dbReference type="AlphaFoldDB" id="A0A4Y7TAX6"/>
<name>A0A4Y7TAX6_COPMI</name>